<dbReference type="GO" id="GO:0010181">
    <property type="term" value="F:FMN binding"/>
    <property type="evidence" value="ECO:0007669"/>
    <property type="project" value="InterPro"/>
</dbReference>
<dbReference type="PROSITE" id="PS51257">
    <property type="entry name" value="PROKAR_LIPOPROTEIN"/>
    <property type="match status" value="1"/>
</dbReference>
<keyword evidence="2" id="KW-0732">Signal</keyword>
<name>A0AAJ5JQT7_9ENTE</name>
<dbReference type="Pfam" id="PF04205">
    <property type="entry name" value="FMN_bind"/>
    <property type="match status" value="1"/>
</dbReference>
<dbReference type="NCBIfam" id="NF041941">
    <property type="entry name" value="lipo_FMN_PplA"/>
    <property type="match status" value="1"/>
</dbReference>
<evidence type="ECO:0000313" key="5">
    <source>
        <dbReference type="EMBL" id="TFZ42668.1"/>
    </source>
</evidence>
<feature type="domain" description="FMN-binding" evidence="3">
    <location>
        <begin position="197"/>
        <end position="288"/>
    </location>
</feature>
<dbReference type="EMBL" id="CP038865">
    <property type="protein sequence ID" value="QCA27833.1"/>
    <property type="molecule type" value="Genomic_DNA"/>
</dbReference>
<organism evidence="5 7">
    <name type="scientific">Vagococcus xieshaowenii</name>
    <dbReference type="NCBI Taxonomy" id="2562451"/>
    <lineage>
        <taxon>Bacteria</taxon>
        <taxon>Bacillati</taxon>
        <taxon>Bacillota</taxon>
        <taxon>Bacilli</taxon>
        <taxon>Lactobacillales</taxon>
        <taxon>Enterococcaceae</taxon>
        <taxon>Vagococcus</taxon>
    </lineage>
</organism>
<evidence type="ECO:0000313" key="6">
    <source>
        <dbReference type="Proteomes" id="UP000296883"/>
    </source>
</evidence>
<dbReference type="Proteomes" id="UP000296883">
    <property type="component" value="Chromosome"/>
</dbReference>
<dbReference type="EMBL" id="SRHU01000009">
    <property type="protein sequence ID" value="TFZ42668.1"/>
    <property type="molecule type" value="Genomic_DNA"/>
</dbReference>
<dbReference type="RefSeq" id="WP_135253844.1">
    <property type="nucleotide sequence ID" value="NZ_CP038865.1"/>
</dbReference>
<gene>
    <name evidence="5" type="ORF">E4031_02945</name>
    <name evidence="4" type="ORF">E4Z98_00010</name>
</gene>
<evidence type="ECO:0000256" key="1">
    <source>
        <dbReference type="SAM" id="MobiDB-lite"/>
    </source>
</evidence>
<feature type="signal peptide" evidence="2">
    <location>
        <begin position="1"/>
        <end position="21"/>
    </location>
</feature>
<evidence type="ECO:0000256" key="2">
    <source>
        <dbReference type="SAM" id="SignalP"/>
    </source>
</evidence>
<sequence length="305" mass="32500">MKKTKLLSGMAVAAMATLLLAGCSSDQEKETTKESSATTEQTSSSAATEETAAEKVAGADLQDGTYKLEEKNESNGYRAVFSIDVKDGKITASNFDYVDADGNSKKDDKDYNTNMKDKAGVSPAEFIPALNDAFVAAQSADVEAVTGATHSSHSFVNYAQQLIQAAQAGNTETIEINNGADLVDGTYNLEEKNESNGYRVVFSIDVKDGKISASNFDYVNADGKSKKDDADYNKMMEEKSGVGPATFIPELNESLVKAESVGDVEVVTGATHSSHNFQTYAQQLVNAAEKGDTAKIEVDNIVMAK</sequence>
<proteinExistence type="predicted"/>
<dbReference type="Proteomes" id="UP000297725">
    <property type="component" value="Unassembled WGS sequence"/>
</dbReference>
<protein>
    <submittedName>
        <fullName evidence="5">FMN-binding protein</fullName>
    </submittedName>
</protein>
<feature type="domain" description="FMN-binding" evidence="3">
    <location>
        <begin position="76"/>
        <end position="166"/>
    </location>
</feature>
<dbReference type="InterPro" id="IPR007329">
    <property type="entry name" value="FMN-bd"/>
</dbReference>
<dbReference type="SMART" id="SM00900">
    <property type="entry name" value="FMN_bind"/>
    <property type="match status" value="2"/>
</dbReference>
<feature type="region of interest" description="Disordered" evidence="1">
    <location>
        <begin position="23"/>
        <end position="67"/>
    </location>
</feature>
<reference evidence="4 6" key="2">
    <citation type="journal article" date="2020" name="Int. J. Syst. Evol. Microbiol.">
        <title>Vagococcus xieshaowenii sp. nov., isolated from snow finch (Montifringilla taczanowskii) cloacal content.</title>
        <authorList>
            <person name="Ge Y."/>
            <person name="Yang J."/>
            <person name="Lai X.H."/>
            <person name="Zhang G."/>
            <person name="Jin D."/>
            <person name="Lu S."/>
            <person name="Wang B."/>
            <person name="Huang Y."/>
            <person name="Huang Y."/>
            <person name="Ren Z."/>
            <person name="Zhang X."/>
            <person name="Xu J."/>
        </authorList>
    </citation>
    <scope>NUCLEOTIDE SEQUENCE [LARGE SCALE GENOMIC DNA]</scope>
    <source>
        <strain evidence="6">personal::cf-49</strain>
        <strain evidence="4">Personal::cf-49</strain>
    </source>
</reference>
<keyword evidence="6" id="KW-1185">Reference proteome</keyword>
<dbReference type="GO" id="GO:0016020">
    <property type="term" value="C:membrane"/>
    <property type="evidence" value="ECO:0007669"/>
    <property type="project" value="InterPro"/>
</dbReference>
<reference evidence="5 7" key="1">
    <citation type="submission" date="2019-03" db="EMBL/GenBank/DDBJ databases">
        <title>Vagococcus sp. was isolated fron gut of Carduelis flavirostris.</title>
        <authorList>
            <person name="Ge Y."/>
        </authorList>
    </citation>
    <scope>NUCLEOTIDE SEQUENCE [LARGE SCALE GENOMIC DNA]</scope>
    <source>
        <strain evidence="5 7">CF-210</strain>
    </source>
</reference>
<evidence type="ECO:0000313" key="4">
    <source>
        <dbReference type="EMBL" id="QCA27833.1"/>
    </source>
</evidence>
<evidence type="ECO:0000259" key="3">
    <source>
        <dbReference type="SMART" id="SM00900"/>
    </source>
</evidence>
<feature type="chain" id="PRO_5042463280" evidence="2">
    <location>
        <begin position="22"/>
        <end position="305"/>
    </location>
</feature>
<dbReference type="AlphaFoldDB" id="A0AAJ5JQT7"/>
<feature type="compositionally biased region" description="Low complexity" evidence="1">
    <location>
        <begin position="34"/>
        <end position="50"/>
    </location>
</feature>
<accession>A0AAJ5JQT7</accession>
<dbReference type="Gene3D" id="3.90.1010.20">
    <property type="match status" value="2"/>
</dbReference>
<evidence type="ECO:0000313" key="7">
    <source>
        <dbReference type="Proteomes" id="UP000297725"/>
    </source>
</evidence>
<dbReference type="InterPro" id="IPR049652">
    <property type="entry name" value="PplA-like"/>
</dbReference>